<sequence length="75" mass="8156">MLAFFSPRSSAKWSTHTCALGCDAAQTHVARTHAAHTHAAHTHVHTCVCSRRHLVYCPSSRSRGAIVNGKSFSQL</sequence>
<dbReference type="Proteomes" id="UP000078550">
    <property type="component" value="Unassembled WGS sequence"/>
</dbReference>
<dbReference type="EMBL" id="FLRE01000084">
    <property type="protein sequence ID" value="SBT34761.1"/>
    <property type="molecule type" value="Genomic_DNA"/>
</dbReference>
<evidence type="ECO:0000313" key="2">
    <source>
        <dbReference type="EMBL" id="SBT34761.1"/>
    </source>
</evidence>
<dbReference type="AlphaFoldDB" id="A0A1A8YTB6"/>
<dbReference type="Proteomes" id="UP000078555">
    <property type="component" value="Unassembled WGS sequence"/>
</dbReference>
<evidence type="ECO:0000313" key="3">
    <source>
        <dbReference type="Proteomes" id="UP000078550"/>
    </source>
</evidence>
<name>A0A1A8YTB6_PLAOA</name>
<reference evidence="4" key="2">
    <citation type="submission" date="2016-05" db="EMBL/GenBank/DDBJ databases">
        <authorList>
            <person name="Naeem R."/>
        </authorList>
    </citation>
    <scope>NUCLEOTIDE SEQUENCE [LARGE SCALE GENOMIC DNA]</scope>
</reference>
<organism evidence="2 3">
    <name type="scientific">Plasmodium ovale wallikeri</name>
    <dbReference type="NCBI Taxonomy" id="864142"/>
    <lineage>
        <taxon>Eukaryota</taxon>
        <taxon>Sar</taxon>
        <taxon>Alveolata</taxon>
        <taxon>Apicomplexa</taxon>
        <taxon>Aconoidasida</taxon>
        <taxon>Haemosporida</taxon>
        <taxon>Plasmodiidae</taxon>
        <taxon>Plasmodium</taxon>
        <taxon>Plasmodium (Plasmodium)</taxon>
    </lineage>
</organism>
<accession>A0A1A8YTB6</accession>
<evidence type="ECO:0000313" key="4">
    <source>
        <dbReference type="Proteomes" id="UP000078555"/>
    </source>
</evidence>
<protein>
    <submittedName>
        <fullName evidence="2">Uncharacterized protein</fullName>
    </submittedName>
</protein>
<gene>
    <name evidence="1" type="ORF">POVWA1_021640</name>
    <name evidence="2" type="ORF">POVWA2_021620</name>
</gene>
<dbReference type="EMBL" id="FLRD01000070">
    <property type="protein sequence ID" value="SBT34315.1"/>
    <property type="molecule type" value="Genomic_DNA"/>
</dbReference>
<evidence type="ECO:0000313" key="1">
    <source>
        <dbReference type="EMBL" id="SBT34315.1"/>
    </source>
</evidence>
<proteinExistence type="predicted"/>
<keyword evidence="4" id="KW-1185">Reference proteome</keyword>
<reference evidence="2" key="3">
    <citation type="submission" date="2016-05" db="EMBL/GenBank/DDBJ databases">
        <authorList>
            <person name="Lavstsen T."/>
            <person name="Jespersen J.S."/>
        </authorList>
    </citation>
    <scope>NUCLEOTIDE SEQUENCE [LARGE SCALE GENOMIC DNA]</scope>
</reference>
<reference evidence="3" key="1">
    <citation type="submission" date="2016-05" db="EMBL/GenBank/DDBJ databases">
        <authorList>
            <person name="Naeem Raeece"/>
        </authorList>
    </citation>
    <scope>NUCLEOTIDE SEQUENCE [LARGE SCALE GENOMIC DNA]</scope>
</reference>